<dbReference type="SUPFAM" id="SSF46785">
    <property type="entry name" value="Winged helix' DNA-binding domain"/>
    <property type="match status" value="1"/>
</dbReference>
<comment type="caution">
    <text evidence="8">The sequence shown here is derived from an EMBL/GenBank/DDBJ whole genome shotgun (WGS) entry which is preliminary data.</text>
</comment>
<dbReference type="Pfam" id="PF09079">
    <property type="entry name" value="WHD_Cdc6"/>
    <property type="match status" value="1"/>
</dbReference>
<keyword evidence="4 5" id="KW-0067">ATP-binding</keyword>
<dbReference type="HAMAP" id="MF_01407">
    <property type="entry name" value="ORC1_type_DNA_replic_protein"/>
    <property type="match status" value="1"/>
</dbReference>
<dbReference type="InterPro" id="IPR003593">
    <property type="entry name" value="AAA+_ATPase"/>
</dbReference>
<feature type="domain" description="AAA+ ATPase" evidence="6">
    <location>
        <begin position="51"/>
        <end position="220"/>
    </location>
</feature>
<dbReference type="FunFam" id="1.10.8.60:FF:000073">
    <property type="entry name" value="ORC1-type DNA replication protein"/>
    <property type="match status" value="1"/>
</dbReference>
<dbReference type="Pfam" id="PF22703">
    <property type="entry name" value="Cdc6_lid"/>
    <property type="match status" value="1"/>
</dbReference>
<evidence type="ECO:0000256" key="1">
    <source>
        <dbReference type="ARBA" id="ARBA00006184"/>
    </source>
</evidence>
<dbReference type="InterPro" id="IPR036390">
    <property type="entry name" value="WH_DNA-bd_sf"/>
</dbReference>
<feature type="binding site" evidence="5">
    <location>
        <position position="219"/>
    </location>
    <ligand>
        <name>ATP</name>
        <dbReference type="ChEBI" id="CHEBI:30616"/>
    </ligand>
</feature>
<comment type="similarity">
    <text evidence="1 5">Belongs to the CDC6/cdc18 family.</text>
</comment>
<sequence>MDNLGHLTPEDEIFLDEDVLRDDYDPSRILERDEVLNRYLQMFSEVIRGKRPRNVFVYGPTGVGKTVGTHLVLDRVREDADGVDDVDVTAVQMECRDLNTSYQVAVNLVNVLRESTPRSSISTTGYPEGDVYDMLFDELRKADTTHVLIALDEIDNIGTSDNVLYKLGRCNNRNSAKFVDPDDTKVGLIGITNDSTFRDSLDPRVKSTLCEHEIHFPPYDANELRTILKDRAADAFHDGVLTDDVVPITAAFAAKRSGYARTALDLLYTAGDLARTSDDDIVTEQHVRQAEEEIQQGAIVSEIASLSPQGKLVAYTLLALDNEGELPAKMDAFYAWYEHAARLAETDTVTARTVRDLLNDLVINGVAKMEEINRGQRGGRHYRYSLAARPEMIVDGLTEDDTITELDEQRDGKLFR</sequence>
<evidence type="ECO:0000313" key="9">
    <source>
        <dbReference type="Proteomes" id="UP000193587"/>
    </source>
</evidence>
<dbReference type="NCBIfam" id="TIGR02928">
    <property type="entry name" value="orc1/cdc6 family replication initiation protein"/>
    <property type="match status" value="1"/>
</dbReference>
<dbReference type="Gene3D" id="1.10.10.10">
    <property type="entry name" value="Winged helix-like DNA-binding domain superfamily/Winged helix DNA-binding domain"/>
    <property type="match status" value="1"/>
</dbReference>
<feature type="binding site" evidence="5">
    <location>
        <position position="231"/>
    </location>
    <ligand>
        <name>ATP</name>
        <dbReference type="ChEBI" id="CHEBI:30616"/>
    </ligand>
</feature>
<dbReference type="Gene3D" id="3.40.50.300">
    <property type="entry name" value="P-loop containing nucleotide triphosphate hydrolases"/>
    <property type="match status" value="1"/>
</dbReference>
<accession>A0A1X4G7S9</accession>
<keyword evidence="2 5" id="KW-0235">DNA replication</keyword>
<reference evidence="8 9" key="1">
    <citation type="submission" date="2017-04" db="EMBL/GenBank/DDBJ databases">
        <title>MLSA of the genus Halorubrum.</title>
        <authorList>
            <person name="De La Haba R."/>
            <person name="Sanchez-Porro C."/>
            <person name="Infante-Dominguez C."/>
            <person name="Ventosa A."/>
        </authorList>
    </citation>
    <scope>NUCLEOTIDE SEQUENCE [LARGE SCALE GENOMIC DNA]</scope>
    <source>
        <strain evidence="8 9">DSM 17463</strain>
    </source>
</reference>
<organism evidence="8 9">
    <name type="scientific">Halorubrum ezzemoulense DSM 17463</name>
    <dbReference type="NCBI Taxonomy" id="1121945"/>
    <lineage>
        <taxon>Archaea</taxon>
        <taxon>Methanobacteriati</taxon>
        <taxon>Methanobacteriota</taxon>
        <taxon>Stenosarchaea group</taxon>
        <taxon>Halobacteria</taxon>
        <taxon>Halobacteriales</taxon>
        <taxon>Haloferacaceae</taxon>
        <taxon>Halorubrum</taxon>
    </lineage>
</organism>
<dbReference type="GO" id="GO:0006260">
    <property type="term" value="P:DNA replication"/>
    <property type="evidence" value="ECO:0007669"/>
    <property type="project" value="UniProtKB-UniRule"/>
</dbReference>
<feature type="binding site" evidence="5">
    <location>
        <begin position="63"/>
        <end position="67"/>
    </location>
    <ligand>
        <name>ATP</name>
        <dbReference type="ChEBI" id="CHEBI:30616"/>
    </ligand>
</feature>
<protein>
    <recommendedName>
        <fullName evidence="5">ORC1-type DNA replication protein</fullName>
    </recommendedName>
</protein>
<dbReference type="SMART" id="SM01074">
    <property type="entry name" value="Cdc6_C"/>
    <property type="match status" value="1"/>
</dbReference>
<dbReference type="SMART" id="SM00382">
    <property type="entry name" value="AAA"/>
    <property type="match status" value="1"/>
</dbReference>
<evidence type="ECO:0000313" key="8">
    <source>
        <dbReference type="EMBL" id="OSO91813.1"/>
    </source>
</evidence>
<dbReference type="InterPro" id="IPR055237">
    <property type="entry name" value="Cdc6_lid"/>
</dbReference>
<feature type="domain" description="Cdc6 C-terminal" evidence="7">
    <location>
        <begin position="314"/>
        <end position="397"/>
    </location>
</feature>
<dbReference type="PANTHER" id="PTHR10763">
    <property type="entry name" value="CELL DIVISION CONTROL PROTEIN 6-RELATED"/>
    <property type="match status" value="1"/>
</dbReference>
<dbReference type="PANTHER" id="PTHR10763:SF22">
    <property type="entry name" value="ORC1-TYPE DNA REPLICATION PROTEIN"/>
    <property type="match status" value="1"/>
</dbReference>
<evidence type="ECO:0000256" key="5">
    <source>
        <dbReference type="HAMAP-Rule" id="MF_01407"/>
    </source>
</evidence>
<evidence type="ECO:0000256" key="2">
    <source>
        <dbReference type="ARBA" id="ARBA00022705"/>
    </source>
</evidence>
<dbReference type="InterPro" id="IPR036388">
    <property type="entry name" value="WH-like_DNA-bd_sf"/>
</dbReference>
<dbReference type="AlphaFoldDB" id="A0A1X4G7S9"/>
<dbReference type="GO" id="GO:0005524">
    <property type="term" value="F:ATP binding"/>
    <property type="evidence" value="ECO:0007669"/>
    <property type="project" value="UniProtKB-UniRule"/>
</dbReference>
<proteinExistence type="inferred from homology"/>
<dbReference type="InterPro" id="IPR015163">
    <property type="entry name" value="Cdc6_C"/>
</dbReference>
<dbReference type="SUPFAM" id="SSF52540">
    <property type="entry name" value="P-loop containing nucleoside triphosphate hydrolases"/>
    <property type="match status" value="1"/>
</dbReference>
<dbReference type="EMBL" id="NEDJ01000097">
    <property type="protein sequence ID" value="OSO91813.1"/>
    <property type="molecule type" value="Genomic_DNA"/>
</dbReference>
<dbReference type="InterPro" id="IPR049945">
    <property type="entry name" value="AAA_22"/>
</dbReference>
<dbReference type="Proteomes" id="UP000193587">
    <property type="component" value="Unassembled WGS sequence"/>
</dbReference>
<evidence type="ECO:0000259" key="7">
    <source>
        <dbReference type="SMART" id="SM01074"/>
    </source>
</evidence>
<evidence type="ECO:0000256" key="4">
    <source>
        <dbReference type="ARBA" id="ARBA00022840"/>
    </source>
</evidence>
<evidence type="ECO:0000256" key="3">
    <source>
        <dbReference type="ARBA" id="ARBA00022741"/>
    </source>
</evidence>
<comment type="function">
    <text evidence="5">Involved in regulation of DNA replication.</text>
</comment>
<gene>
    <name evidence="8" type="ORF">B9H04_16560</name>
</gene>
<dbReference type="Gene3D" id="1.10.8.60">
    <property type="match status" value="1"/>
</dbReference>
<evidence type="ECO:0000259" key="6">
    <source>
        <dbReference type="SMART" id="SM00382"/>
    </source>
</evidence>
<dbReference type="Pfam" id="PF13401">
    <property type="entry name" value="AAA_22"/>
    <property type="match status" value="1"/>
</dbReference>
<dbReference type="GO" id="GO:0016887">
    <property type="term" value="F:ATP hydrolysis activity"/>
    <property type="evidence" value="ECO:0007669"/>
    <property type="project" value="InterPro"/>
</dbReference>
<dbReference type="InterPro" id="IPR050311">
    <property type="entry name" value="ORC1/CDC6"/>
</dbReference>
<keyword evidence="8" id="KW-0132">Cell division</keyword>
<dbReference type="GO" id="GO:0051301">
    <property type="term" value="P:cell division"/>
    <property type="evidence" value="ECO:0007669"/>
    <property type="project" value="UniProtKB-KW"/>
</dbReference>
<name>A0A1X4G7S9_HALEZ</name>
<keyword evidence="3 5" id="KW-0547">Nucleotide-binding</keyword>
<dbReference type="RefSeq" id="WP_049933504.1">
    <property type="nucleotide sequence ID" value="NZ_ATXS01000063.1"/>
</dbReference>
<keyword evidence="8" id="KW-0131">Cell cycle</keyword>
<dbReference type="InterPro" id="IPR014277">
    <property type="entry name" value="Orc1/Cdc6_arc"/>
</dbReference>
<dbReference type="InterPro" id="IPR027417">
    <property type="entry name" value="P-loop_NTPase"/>
</dbReference>
<dbReference type="STRING" id="1121945.GCA_000421805_03475"/>